<evidence type="ECO:0000313" key="3">
    <source>
        <dbReference type="Proteomes" id="UP000070089"/>
    </source>
</evidence>
<proteinExistence type="predicted"/>
<evidence type="ECO:0000313" key="2">
    <source>
        <dbReference type="EMBL" id="KWX15906.1"/>
    </source>
</evidence>
<dbReference type="OrthoDB" id="10258494at2759"/>
<protein>
    <submittedName>
        <fullName evidence="2">Uncharacterized protein</fullName>
    </submittedName>
</protein>
<feature type="region of interest" description="Disordered" evidence="1">
    <location>
        <begin position="100"/>
        <end position="128"/>
    </location>
</feature>
<dbReference type="AlphaFoldDB" id="A0A132P0P9"/>
<reference evidence="2 3" key="1">
    <citation type="journal article" date="2015" name="Mol. Biochem. Parasitol.">
        <title>Identification of polymorphic genes for use in assemblage B genotyping assays through comparative genomics of multiple assemblage B Giardia duodenalis isolates.</title>
        <authorList>
            <person name="Wielinga C."/>
            <person name="Thompson R.C."/>
            <person name="Monis P."/>
            <person name="Ryan U."/>
        </authorList>
    </citation>
    <scope>NUCLEOTIDE SEQUENCE [LARGE SCALE GENOMIC DNA]</scope>
    <source>
        <strain evidence="2 3">BAH15c1</strain>
    </source>
</reference>
<sequence length="399" mass="44612">MPLVHSVLILFSEALLKPTIGFPNEWISEYLWSVFLVLSKLFSKIGCVGRCLHAQGLPMLSAVFLPACYASTTNAINGLEDLALQKVCAGPRGRYPIRTNRLASTDIDDVTKEQPPPPPQQLGQNPNTDFIHPPLQLAEVNLQKQRRSISEHPIRRRGARAPMLDASLPHPPQILDSLPKNLSFSEEPSAPEKSHRPKVRITVDKLNRIYKTYSRRFTTKMMDQKRATSINSRSQRKAEQAKKALEAIGRIESAPCMFSSPQDLNALTMQKAEVVRAISSRRGKKLVESAASLIDDNSLHNHKSYLGKYYSLRYLDKIAECEVDKAIIASAKKLAADVGFTDDSKTKLWVKITLDEGGYNISIRAPIDFLFEESPVHDTLQTIYETASERNICDYGSPA</sequence>
<gene>
    <name evidence="2" type="ORF">QR46_0045</name>
</gene>
<organism evidence="2 3">
    <name type="scientific">Giardia duodenalis assemblage B</name>
    <dbReference type="NCBI Taxonomy" id="1394984"/>
    <lineage>
        <taxon>Eukaryota</taxon>
        <taxon>Metamonada</taxon>
        <taxon>Diplomonadida</taxon>
        <taxon>Hexamitidae</taxon>
        <taxon>Giardiinae</taxon>
        <taxon>Giardia</taxon>
    </lineage>
</organism>
<dbReference type="VEuPathDB" id="GiardiaDB:QR46_0045"/>
<evidence type="ECO:0000256" key="1">
    <source>
        <dbReference type="SAM" id="MobiDB-lite"/>
    </source>
</evidence>
<comment type="caution">
    <text evidence="2">The sequence shown here is derived from an EMBL/GenBank/DDBJ whole genome shotgun (WGS) entry which is preliminary data.</text>
</comment>
<dbReference type="EMBL" id="JXTI01000001">
    <property type="protein sequence ID" value="KWX15906.1"/>
    <property type="molecule type" value="Genomic_DNA"/>
</dbReference>
<accession>A0A132P0P9</accession>
<name>A0A132P0P9_GIAIN</name>
<dbReference type="Proteomes" id="UP000070089">
    <property type="component" value="Unassembled WGS sequence"/>
</dbReference>